<dbReference type="PANTHER" id="PTHR37299">
    <property type="entry name" value="TRANSCRIPTIONAL REGULATOR-RELATED"/>
    <property type="match status" value="1"/>
</dbReference>
<organism evidence="4 5">
    <name type="scientific">Flavobacterium profundi</name>
    <dbReference type="NCBI Taxonomy" id="1774945"/>
    <lineage>
        <taxon>Bacteria</taxon>
        <taxon>Pseudomonadati</taxon>
        <taxon>Bacteroidota</taxon>
        <taxon>Flavobacteriia</taxon>
        <taxon>Flavobacteriales</taxon>
        <taxon>Flavobacteriaceae</taxon>
        <taxon>Flavobacterium</taxon>
    </lineage>
</organism>
<dbReference type="AlphaFoldDB" id="A0A6I4IG27"/>
<accession>A0A6I4IG27</accession>
<evidence type="ECO:0000256" key="1">
    <source>
        <dbReference type="PROSITE-ProRule" id="PRU00169"/>
    </source>
</evidence>
<dbReference type="EMBL" id="WQLW01000003">
    <property type="protein sequence ID" value="MVO08564.1"/>
    <property type="molecule type" value="Genomic_DNA"/>
</dbReference>
<feature type="domain" description="Response regulatory" evidence="2">
    <location>
        <begin position="6"/>
        <end position="119"/>
    </location>
</feature>
<dbReference type="PROSITE" id="PS50110">
    <property type="entry name" value="RESPONSE_REGULATORY"/>
    <property type="match status" value="1"/>
</dbReference>
<dbReference type="InterPro" id="IPR046947">
    <property type="entry name" value="LytR-like"/>
</dbReference>
<evidence type="ECO:0000313" key="4">
    <source>
        <dbReference type="EMBL" id="MVO08564.1"/>
    </source>
</evidence>
<dbReference type="Pfam" id="PF00072">
    <property type="entry name" value="Response_reg"/>
    <property type="match status" value="1"/>
</dbReference>
<dbReference type="Gene3D" id="2.40.50.1020">
    <property type="entry name" value="LytTr DNA-binding domain"/>
    <property type="match status" value="1"/>
</dbReference>
<dbReference type="RefSeq" id="WP_140996962.1">
    <property type="nucleotide sequence ID" value="NZ_VDCZ01000003.1"/>
</dbReference>
<gene>
    <name evidence="4" type="ORF">GOQ30_05235</name>
</gene>
<dbReference type="Proteomes" id="UP000431264">
    <property type="component" value="Unassembled WGS sequence"/>
</dbReference>
<keyword evidence="1" id="KW-0597">Phosphoprotein</keyword>
<name>A0A6I4IG27_9FLAO</name>
<sequence>MIFSKKILIVEDEIMISDYIFEMLSDSGFTNIEIANDCKEAISKMNLFKPEIVLMDINVEGKDTGIELAKQKNDEAIIIYITAQNDSATIQNAIATNPITYLTKPIKKTDILAAIQLANFKTISNQIIIKNGHHEVVVLYSDLTYIKSDGNYIDIYTNTKKISVRESLEKFYEKLDKEQFLRIHRSIVVNKSKITSKSSSSIFIDNIELPISRNYKNYI</sequence>
<dbReference type="Pfam" id="PF04397">
    <property type="entry name" value="LytTR"/>
    <property type="match status" value="1"/>
</dbReference>
<dbReference type="InterPro" id="IPR011006">
    <property type="entry name" value="CheY-like_superfamily"/>
</dbReference>
<protein>
    <submittedName>
        <fullName evidence="4">Response regulator</fullName>
    </submittedName>
</protein>
<keyword evidence="5" id="KW-1185">Reference proteome</keyword>
<dbReference type="SUPFAM" id="SSF52172">
    <property type="entry name" value="CheY-like"/>
    <property type="match status" value="1"/>
</dbReference>
<evidence type="ECO:0000259" key="3">
    <source>
        <dbReference type="PROSITE" id="PS50930"/>
    </source>
</evidence>
<dbReference type="InterPro" id="IPR007492">
    <property type="entry name" value="LytTR_DNA-bd_dom"/>
</dbReference>
<evidence type="ECO:0000259" key="2">
    <source>
        <dbReference type="PROSITE" id="PS50110"/>
    </source>
</evidence>
<dbReference type="PROSITE" id="PS50930">
    <property type="entry name" value="HTH_LYTTR"/>
    <property type="match status" value="1"/>
</dbReference>
<proteinExistence type="predicted"/>
<feature type="modified residue" description="4-aspartylphosphate" evidence="1">
    <location>
        <position position="56"/>
    </location>
</feature>
<dbReference type="SMART" id="SM00448">
    <property type="entry name" value="REC"/>
    <property type="match status" value="1"/>
</dbReference>
<dbReference type="InterPro" id="IPR001789">
    <property type="entry name" value="Sig_transdc_resp-reg_receiver"/>
</dbReference>
<dbReference type="GO" id="GO:0003677">
    <property type="term" value="F:DNA binding"/>
    <property type="evidence" value="ECO:0007669"/>
    <property type="project" value="InterPro"/>
</dbReference>
<reference evidence="5" key="1">
    <citation type="submission" date="2019-05" db="EMBL/GenBank/DDBJ databases">
        <title>Flavobacterium profundi sp. nov., isolated from a deep-sea seamount.</title>
        <authorList>
            <person name="Zhang D.-C."/>
        </authorList>
    </citation>
    <scope>NUCLEOTIDE SEQUENCE [LARGE SCALE GENOMIC DNA]</scope>
    <source>
        <strain evidence="5">TP390</strain>
    </source>
</reference>
<feature type="domain" description="HTH LytTR-type" evidence="3">
    <location>
        <begin position="127"/>
        <end position="219"/>
    </location>
</feature>
<dbReference type="SMART" id="SM00850">
    <property type="entry name" value="LytTR"/>
    <property type="match status" value="1"/>
</dbReference>
<dbReference type="PANTHER" id="PTHR37299:SF1">
    <property type="entry name" value="STAGE 0 SPORULATION PROTEIN A HOMOLOG"/>
    <property type="match status" value="1"/>
</dbReference>
<dbReference type="GO" id="GO:0000156">
    <property type="term" value="F:phosphorelay response regulator activity"/>
    <property type="evidence" value="ECO:0007669"/>
    <property type="project" value="InterPro"/>
</dbReference>
<evidence type="ECO:0000313" key="5">
    <source>
        <dbReference type="Proteomes" id="UP000431264"/>
    </source>
</evidence>
<dbReference type="Gene3D" id="3.40.50.2300">
    <property type="match status" value="1"/>
</dbReference>
<comment type="caution">
    <text evidence="4">The sequence shown here is derived from an EMBL/GenBank/DDBJ whole genome shotgun (WGS) entry which is preliminary data.</text>
</comment>
<dbReference type="OrthoDB" id="2962330at2"/>